<accession>A9MII6</accession>
<feature type="active site" evidence="11">
    <location>
        <position position="141"/>
    </location>
</feature>
<keyword evidence="9" id="KW-0472">Membrane</keyword>
<dbReference type="InterPro" id="IPR020080">
    <property type="entry name" value="OM_adhesin/peptidase_omptin"/>
</dbReference>
<evidence type="ECO:0000256" key="2">
    <source>
        <dbReference type="ARBA" id="ARBA00006923"/>
    </source>
</evidence>
<evidence type="ECO:0000256" key="4">
    <source>
        <dbReference type="ARBA" id="ARBA00022670"/>
    </source>
</evidence>
<dbReference type="SUPFAM" id="SSF69917">
    <property type="entry name" value="OMPT-like"/>
    <property type="match status" value="1"/>
</dbReference>
<dbReference type="PRINTS" id="PR00482">
    <property type="entry name" value="OMPTIN"/>
</dbReference>
<evidence type="ECO:0000256" key="3">
    <source>
        <dbReference type="ARBA" id="ARBA00022452"/>
    </source>
</evidence>
<dbReference type="GO" id="GO:0009279">
    <property type="term" value="C:cell outer membrane"/>
    <property type="evidence" value="ECO:0007669"/>
    <property type="project" value="UniProtKB-SubCell"/>
</dbReference>
<reference evidence="12 13" key="1">
    <citation type="submission" date="2007-11" db="EMBL/GenBank/DDBJ databases">
        <authorList>
            <consortium name="The Salmonella enterica serovar Arizonae Genome Sequencing Project"/>
            <person name="McClelland M."/>
            <person name="Sanderson E.K."/>
            <person name="Porwollik S."/>
            <person name="Spieth J."/>
            <person name="Clifton W.S."/>
            <person name="Fulton R."/>
            <person name="Chunyan W."/>
            <person name="Wollam A."/>
            <person name="Shah N."/>
            <person name="Pepin K."/>
            <person name="Bhonagiri V."/>
            <person name="Nash W."/>
            <person name="Johnson M."/>
            <person name="Thiruvilangam P."/>
            <person name="Wilson R."/>
        </authorList>
    </citation>
    <scope>NUCLEOTIDE SEQUENCE [LARGE SCALE GENOMIC DNA]</scope>
    <source>
        <strain evidence="13">ATCC BAA-731 / CDC346-86 / RSK2980</strain>
    </source>
</reference>
<keyword evidence="3" id="KW-1134">Transmembrane beta strand</keyword>
<proteinExistence type="inferred from homology"/>
<dbReference type="PROSITE" id="PS00835">
    <property type="entry name" value="OMPTIN_2"/>
    <property type="match status" value="1"/>
</dbReference>
<evidence type="ECO:0000256" key="5">
    <source>
        <dbReference type="ARBA" id="ARBA00022692"/>
    </source>
</evidence>
<keyword evidence="5" id="KW-0812">Transmembrane</keyword>
<dbReference type="NCBIfam" id="NF008223">
    <property type="entry name" value="PRK10993.1-3"/>
    <property type="match status" value="1"/>
</dbReference>
<evidence type="ECO:0000256" key="10">
    <source>
        <dbReference type="ARBA" id="ARBA00023237"/>
    </source>
</evidence>
<gene>
    <name evidence="12" type="ordered locus">SARI_00495</name>
</gene>
<evidence type="ECO:0000256" key="8">
    <source>
        <dbReference type="ARBA" id="ARBA00022801"/>
    </source>
</evidence>
<keyword evidence="6" id="KW-0732">Signal</keyword>
<dbReference type="MEROPS" id="A26.004"/>
<feature type="active site" evidence="11">
    <location>
        <position position="139"/>
    </location>
</feature>
<evidence type="ECO:0000313" key="12">
    <source>
        <dbReference type="EMBL" id="ABX20423.1"/>
    </source>
</evidence>
<keyword evidence="8" id="KW-0378">Hydrolase</keyword>
<dbReference type="PROSITE" id="PS00834">
    <property type="entry name" value="OMPTIN_1"/>
    <property type="match status" value="1"/>
</dbReference>
<dbReference type="Gene3D" id="2.40.128.90">
    <property type="entry name" value="OMPT-like"/>
    <property type="match status" value="1"/>
</dbReference>
<evidence type="ECO:0000313" key="13">
    <source>
        <dbReference type="Proteomes" id="UP000002084"/>
    </source>
</evidence>
<dbReference type="PIRSF" id="PIRSF001522">
    <property type="entry name" value="Peptidase_A26"/>
    <property type="match status" value="1"/>
</dbReference>
<dbReference type="Proteomes" id="UP000002084">
    <property type="component" value="Chromosome"/>
</dbReference>
<dbReference type="InterPro" id="IPR053724">
    <property type="entry name" value="OMP_A26_sf"/>
</dbReference>
<organism evidence="12 13">
    <name type="scientific">Salmonella arizonae (strain ATCC BAA-731 / CDC346-86 / RSK2980)</name>
    <dbReference type="NCBI Taxonomy" id="41514"/>
    <lineage>
        <taxon>Bacteria</taxon>
        <taxon>Pseudomonadati</taxon>
        <taxon>Pseudomonadota</taxon>
        <taxon>Gammaproteobacteria</taxon>
        <taxon>Enterobacterales</taxon>
        <taxon>Enterobacteriaceae</taxon>
        <taxon>Salmonella</taxon>
    </lineage>
</organism>
<evidence type="ECO:0000256" key="9">
    <source>
        <dbReference type="ARBA" id="ARBA00023136"/>
    </source>
</evidence>
<dbReference type="STRING" id="41514.SARI_00495"/>
<evidence type="ECO:0008006" key="14">
    <source>
        <dbReference type="Google" id="ProtNLM"/>
    </source>
</evidence>
<dbReference type="AlphaFoldDB" id="A9MII6"/>
<evidence type="ECO:0000256" key="6">
    <source>
        <dbReference type="ARBA" id="ARBA00022729"/>
    </source>
</evidence>
<keyword evidence="7" id="KW-0064">Aspartyl protease</keyword>
<comment type="subcellular location">
    <subcellularLocation>
        <location evidence="1">Cell outer membrane</location>
        <topology evidence="1">Multi-pass membrane protein</topology>
    </subcellularLocation>
</comment>
<keyword evidence="10" id="KW-0998">Cell outer membrane</keyword>
<feature type="active site" evidence="11">
    <location>
        <position position="263"/>
    </location>
</feature>
<evidence type="ECO:0000256" key="1">
    <source>
        <dbReference type="ARBA" id="ARBA00004571"/>
    </source>
</evidence>
<keyword evidence="4" id="KW-0645">Protease</keyword>
<dbReference type="GO" id="GO:0004190">
    <property type="term" value="F:aspartic-type endopeptidase activity"/>
    <property type="evidence" value="ECO:0007669"/>
    <property type="project" value="UniProtKB-KW"/>
</dbReference>
<sequence length="347" mass="39528">MRQVFWRNKCTLVRRFDKIKLHHLSRLYLNIRVREMKTHVIAVMIIAVFSESVYAESTLFIPDFSPDSVTTSLSAGVLNGKSRELVYDIDTGRKLSQLDWKIKNVAILQGDLSWDPYSFVTLNARGWTSLASGSGHLVDRDWMNSEQSGWTDRSIHPDTSVNHANEYDLNVKGWLLQGDNFKAGVTAGYQETRFSWTARGGSYSYDNGQYIGNFPPGKRVIGYSQRFEMPYIGLAGHYRINDFEGNVMFKYSDWVHAHDNDEHYMRKLTFREKTGSSRYYGASVNAGYYITNNAKIFAEFAYSKYEEGKGGTQIIDKTSGDSEYFGGDVAGIANNNYTVTAGLQYRF</sequence>
<name>A9MII6_SALAR</name>
<evidence type="ECO:0000256" key="7">
    <source>
        <dbReference type="ARBA" id="ARBA00022750"/>
    </source>
</evidence>
<keyword evidence="13" id="KW-1185">Reference proteome</keyword>
<dbReference type="Pfam" id="PF01278">
    <property type="entry name" value="Omptin"/>
    <property type="match status" value="1"/>
</dbReference>
<dbReference type="EMBL" id="CP000880">
    <property type="protein sequence ID" value="ABX20423.1"/>
    <property type="molecule type" value="Genomic_DNA"/>
</dbReference>
<protein>
    <recommendedName>
        <fullName evidence="14">Omptin family outer membrane protease</fullName>
    </recommendedName>
</protein>
<dbReference type="HOGENOM" id="CLU_063041_1_0_6"/>
<dbReference type="InterPro" id="IPR020079">
    <property type="entry name" value="Peptidase_A26_CS"/>
</dbReference>
<dbReference type="KEGG" id="ses:SARI_00495"/>
<dbReference type="InterPro" id="IPR000036">
    <property type="entry name" value="Peptidase_A26_omptin"/>
</dbReference>
<evidence type="ECO:0000256" key="11">
    <source>
        <dbReference type="PIRSR" id="PIRSR001522-1"/>
    </source>
</evidence>
<comment type="similarity">
    <text evidence="2">Belongs to the peptidase A26 family.</text>
</comment>
<dbReference type="GO" id="GO:0006508">
    <property type="term" value="P:proteolysis"/>
    <property type="evidence" value="ECO:0007669"/>
    <property type="project" value="UniProtKB-KW"/>
</dbReference>
<feature type="active site" evidence="11">
    <location>
        <position position="261"/>
    </location>
</feature>